<evidence type="ECO:0000259" key="1">
    <source>
        <dbReference type="Pfam" id="PF12708"/>
    </source>
</evidence>
<feature type="domain" description="Rhamnogalacturonase A/B/Epimerase-like pectate lyase" evidence="1">
    <location>
        <begin position="155"/>
        <end position="251"/>
    </location>
</feature>
<dbReference type="InterPro" id="IPR024535">
    <property type="entry name" value="RHGA/B-epi-like_pectate_lyase"/>
</dbReference>
<evidence type="ECO:0000313" key="2">
    <source>
        <dbReference type="EMBL" id="URG17514.1"/>
    </source>
</evidence>
<dbReference type="Proteomes" id="UP001057085">
    <property type="component" value="Segment"/>
</dbReference>
<dbReference type="Gene3D" id="2.160.20.10">
    <property type="entry name" value="Single-stranded right-handed beta-helix, Pectin lyase-like"/>
    <property type="match status" value="1"/>
</dbReference>
<dbReference type="GO" id="GO:0044423">
    <property type="term" value="C:virion component"/>
    <property type="evidence" value="ECO:0007669"/>
    <property type="project" value="UniProtKB-KW"/>
</dbReference>
<proteinExistence type="predicted"/>
<sequence length="635" mass="66928">MAIIKDTLVDLAGGPDWSDDAYAEVWSPDELRDVAGDTATNKRLKVPITETGIETEQLKAGSAMVRLYLGPLRPSLGPFPIVVPDDTAEHRLVELVNEFQPTDPLPSTLPIDRVTGLSTVLDGRLSEEGLSATYAPTSIIPRTAGKKAVGQGELFFNVQDYGATGDGTTDDTAAFQAAINAASAAVSSGEFAGAGRGAVYIPRGSYCIGNLQLKANVTIRGSHFRAVTIIPTATSGFTFGTSGLTTTNRMTSVCLEGFTIGPTSTVAGLSGTRPAAGGIDLSFTLWCSIKSVYIHNIAGIGIKLTETYDLNTFDVHLLYVGVDSNSPAVLMAGDAADTCNANHHFGMRIERCPVMLRVTGVDRAPVNNQFVGCKFEWNVAGQPTTTSAGIWIEHGLQNTFTSCMFVSDSVTYPLIRIGADTGSMSAQGTRFIGCDWNANAATDGWAMETTAKALDVSFVGCHLRNFAKGFVFNDSTRASFTNLTTFNALAPVIVSNGAKLSACEFLETRSTTSGSHYIVQLNANAMVAACFFQGVTSGNKPNGISQGSNCTVTGTRLNQIVVGTSFFGTGSKWRANRMDSVTTSFAGSANYALNNSIEGQAPVSLTHSRALEDTVTTALRTALVSAGLAYDNTVA</sequence>
<dbReference type="InterPro" id="IPR011050">
    <property type="entry name" value="Pectin_lyase_fold/virulence"/>
</dbReference>
<gene>
    <name evidence="2" type="ORF">Mbo4_024</name>
</gene>
<dbReference type="EMBL" id="ON191532">
    <property type="protein sequence ID" value="URG17514.1"/>
    <property type="molecule type" value="Genomic_DNA"/>
</dbReference>
<reference evidence="2" key="1">
    <citation type="submission" date="2022-04" db="EMBL/GenBank/DDBJ databases">
        <authorList>
            <person name="Hwangbo M."/>
            <person name="Wang B."/>
            <person name="Yang S.-H."/>
            <person name="Gill J.J."/>
            <person name="Chu K.-H."/>
            <person name="Young R."/>
        </authorList>
    </citation>
    <scope>NUCLEOTIDE SEQUENCE</scope>
</reference>
<organism evidence="2 3">
    <name type="scientific">Rhodococcus phage Mbo4</name>
    <dbReference type="NCBI Taxonomy" id="2936912"/>
    <lineage>
        <taxon>Viruses</taxon>
        <taxon>Duplodnaviria</taxon>
        <taxon>Heunggongvirae</taxon>
        <taxon>Uroviricota</taxon>
        <taxon>Caudoviricetes</taxon>
        <taxon>Mboquatrovirus</taxon>
        <taxon>Mboquatrovirus Mbo4</taxon>
    </lineage>
</organism>
<dbReference type="InterPro" id="IPR012334">
    <property type="entry name" value="Pectin_lyas_fold"/>
</dbReference>
<dbReference type="GO" id="GO:0019058">
    <property type="term" value="P:viral life cycle"/>
    <property type="evidence" value="ECO:0007669"/>
    <property type="project" value="UniProtKB-ARBA"/>
</dbReference>
<evidence type="ECO:0000313" key="3">
    <source>
        <dbReference type="Proteomes" id="UP001057085"/>
    </source>
</evidence>
<keyword evidence="3" id="KW-1185">Reference proteome</keyword>
<keyword evidence="2" id="KW-0456">Lyase</keyword>
<dbReference type="Pfam" id="PF12708">
    <property type="entry name" value="Pect-lyase_RHGA_epim"/>
    <property type="match status" value="1"/>
</dbReference>
<dbReference type="SUPFAM" id="SSF51126">
    <property type="entry name" value="Pectin lyase-like"/>
    <property type="match status" value="1"/>
</dbReference>
<name>A0A9E7LH74_9CAUD</name>
<accession>A0A9E7LH74</accession>
<dbReference type="GO" id="GO:0051701">
    <property type="term" value="P:biological process involved in interaction with host"/>
    <property type="evidence" value="ECO:0007669"/>
    <property type="project" value="UniProtKB-ARBA"/>
</dbReference>
<protein>
    <submittedName>
        <fullName evidence="2">Pectin lyase domain tail protein</fullName>
    </submittedName>
</protein>
<dbReference type="GO" id="GO:0016829">
    <property type="term" value="F:lyase activity"/>
    <property type="evidence" value="ECO:0007669"/>
    <property type="project" value="UniProtKB-KW"/>
</dbReference>